<reference evidence="1" key="1">
    <citation type="journal article" date="2014" name="Front. Microbiol.">
        <title>High frequency of phylogenetically diverse reductive dehalogenase-homologous genes in deep subseafloor sedimentary metagenomes.</title>
        <authorList>
            <person name="Kawai M."/>
            <person name="Futagami T."/>
            <person name="Toyoda A."/>
            <person name="Takaki Y."/>
            <person name="Nishi S."/>
            <person name="Hori S."/>
            <person name="Arai W."/>
            <person name="Tsubouchi T."/>
            <person name="Morono Y."/>
            <person name="Uchiyama I."/>
            <person name="Ito T."/>
            <person name="Fujiyama A."/>
            <person name="Inagaki F."/>
            <person name="Takami H."/>
        </authorList>
    </citation>
    <scope>NUCLEOTIDE SEQUENCE</scope>
    <source>
        <strain evidence="1">Expedition CK06-06</strain>
    </source>
</reference>
<evidence type="ECO:0000313" key="1">
    <source>
        <dbReference type="EMBL" id="GAF98973.1"/>
    </source>
</evidence>
<proteinExistence type="predicted"/>
<organism evidence="1">
    <name type="scientific">marine sediment metagenome</name>
    <dbReference type="NCBI Taxonomy" id="412755"/>
    <lineage>
        <taxon>unclassified sequences</taxon>
        <taxon>metagenomes</taxon>
        <taxon>ecological metagenomes</taxon>
    </lineage>
</organism>
<comment type="caution">
    <text evidence="1">The sequence shown here is derived from an EMBL/GenBank/DDBJ whole genome shotgun (WGS) entry which is preliminary data.</text>
</comment>
<name>X0TZI0_9ZZZZ</name>
<protein>
    <submittedName>
        <fullName evidence="1">Uncharacterized protein</fullName>
    </submittedName>
</protein>
<dbReference type="AlphaFoldDB" id="X0TZI0"/>
<sequence length="72" mass="7992">MANRIPFDPGLAVVALLVLIAATPLFEPGLPNVADAPIHVFRTAEWVRNWQAGILIPRWSPYLAYGFGYPLF</sequence>
<feature type="non-terminal residue" evidence="1">
    <location>
        <position position="72"/>
    </location>
</feature>
<dbReference type="EMBL" id="BARS01013740">
    <property type="protein sequence ID" value="GAF98973.1"/>
    <property type="molecule type" value="Genomic_DNA"/>
</dbReference>
<gene>
    <name evidence="1" type="ORF">S01H1_23654</name>
</gene>
<accession>X0TZI0</accession>